<dbReference type="EMBL" id="LT906555">
    <property type="protein sequence ID" value="SNW62214.1"/>
    <property type="molecule type" value="Genomic_DNA"/>
</dbReference>
<feature type="domain" description="Endonuclease/exonuclease/phosphatase" evidence="1">
    <location>
        <begin position="6"/>
        <end position="117"/>
    </location>
</feature>
<dbReference type="InterPro" id="IPR005135">
    <property type="entry name" value="Endo/exonuclease/phosphatase"/>
</dbReference>
<evidence type="ECO:0000259" key="1">
    <source>
        <dbReference type="Pfam" id="PF03372"/>
    </source>
</evidence>
<keyword evidence="3" id="KW-1185">Reference proteome</keyword>
<dbReference type="InterPro" id="IPR036691">
    <property type="entry name" value="Endo/exonu/phosph_ase_sf"/>
</dbReference>
<dbReference type="Gene3D" id="3.60.10.10">
    <property type="entry name" value="Endonuclease/exonuclease/phosphatase"/>
    <property type="match status" value="1"/>
</dbReference>
<keyword evidence="2" id="KW-0269">Exonuclease</keyword>
<dbReference type="Pfam" id="PF03372">
    <property type="entry name" value="Exo_endo_phos"/>
    <property type="match status" value="1"/>
</dbReference>
<proteinExistence type="predicted"/>
<dbReference type="Proteomes" id="UP000236316">
    <property type="component" value="Segment"/>
</dbReference>
<dbReference type="RefSeq" id="YP_009448516.1">
    <property type="nucleotide sequence ID" value="NC_036594.1"/>
</dbReference>
<organism evidence="2">
    <name type="scientific">Orpheovirus IHUMI-LCC2</name>
    <dbReference type="NCBI Taxonomy" id="2023057"/>
    <lineage>
        <taxon>Viruses</taxon>
        <taxon>Varidnaviria</taxon>
        <taxon>Bamfordvirae</taxon>
        <taxon>Nucleocytoviricota</taxon>
        <taxon>Megaviricetes</taxon>
        <taxon>Pimascovirales</taxon>
        <taxon>Ocovirineae</taxon>
        <taxon>Orpheoviridae</taxon>
        <taxon>Alphaorpheovirus</taxon>
        <taxon>Alphaorpheovirus massiliense</taxon>
    </lineage>
</organism>
<keyword evidence="2" id="KW-0378">Hydrolase</keyword>
<dbReference type="GeneID" id="35382084"/>
<dbReference type="GO" id="GO:0004519">
    <property type="term" value="F:endonuclease activity"/>
    <property type="evidence" value="ECO:0007669"/>
    <property type="project" value="UniProtKB-KW"/>
</dbReference>
<gene>
    <name evidence="2" type="ORF">ORPV_310</name>
</gene>
<sequence>MDLTFVSYNIQLSGLDSENHKWDNRKKYIIQLLKSCHIFCLQEVSHSQYIDISNELIEYDIIAYNTITGHPLSMYSIDTEEGLVIGYRKDKFIIGKDFGLRWYGDIPLQINRIYYGVQLQFYKCLQYILLKTKDNKNIYILNSHFTHEDISNNLNPRLLSAEYELSIIKIFNENDIWISSGDRNFHTPRDDNVYNLYLNKGIVDPRKLCPNYGSTSTFIGYEDHVRMNKILDCGKLEKNYYLDVIYNSNNIIANSWTSHLCEYEDGILIPCSEYVKNKNSRNFGSDHT</sequence>
<evidence type="ECO:0000313" key="2">
    <source>
        <dbReference type="EMBL" id="SNW62214.1"/>
    </source>
</evidence>
<evidence type="ECO:0000313" key="3">
    <source>
        <dbReference type="Proteomes" id="UP000236316"/>
    </source>
</evidence>
<keyword evidence="2" id="KW-0255">Endonuclease</keyword>
<accession>A0A2I2L3V8</accession>
<protein>
    <submittedName>
        <fullName evidence="2">Endonuclease/exonuclease/phosphatase family protein</fullName>
    </submittedName>
</protein>
<name>A0A2I2L3V8_9VIRU</name>
<dbReference type="KEGG" id="vg:35382084"/>
<dbReference type="SUPFAM" id="SSF56219">
    <property type="entry name" value="DNase I-like"/>
    <property type="match status" value="1"/>
</dbReference>
<keyword evidence="2" id="KW-0540">Nuclease</keyword>
<reference evidence="2" key="1">
    <citation type="submission" date="2017-08" db="EMBL/GenBank/DDBJ databases">
        <authorList>
            <consortium name="Urmite Genomes"/>
        </authorList>
    </citation>
    <scope>NUCLEOTIDE SEQUENCE [LARGE SCALE GENOMIC DNA]</scope>
    <source>
        <strain evidence="2">IHUMI-LCC2</strain>
    </source>
</reference>
<dbReference type="GO" id="GO:0004527">
    <property type="term" value="F:exonuclease activity"/>
    <property type="evidence" value="ECO:0007669"/>
    <property type="project" value="UniProtKB-KW"/>
</dbReference>